<dbReference type="Pfam" id="PF00957">
    <property type="entry name" value="Synaptobrevin"/>
    <property type="match status" value="1"/>
</dbReference>
<evidence type="ECO:0000256" key="5">
    <source>
        <dbReference type="SAM" id="Phobius"/>
    </source>
</evidence>
<dbReference type="GO" id="GO:0012505">
    <property type="term" value="C:endomembrane system"/>
    <property type="evidence" value="ECO:0007669"/>
    <property type="project" value="UniProtKB-SubCell"/>
</dbReference>
<comment type="subcellular location">
    <subcellularLocation>
        <location evidence="2">Endomembrane system</location>
        <topology evidence="2">Single-pass type IV membrane protein</topology>
    </subcellularLocation>
</comment>
<dbReference type="Proteomes" id="UP000824219">
    <property type="component" value="Linkage Group LG12"/>
</dbReference>
<keyword evidence="5" id="KW-1133">Transmembrane helix</keyword>
<comment type="caution">
    <text evidence="7">The sequence shown here is derived from an EMBL/GenBank/DDBJ whole genome shotgun (WGS) entry which is preliminary data.</text>
</comment>
<protein>
    <recommendedName>
        <fullName evidence="6">V-SNARE coiled-coil homology domain-containing protein</fullName>
    </recommendedName>
</protein>
<organism evidence="7 8">
    <name type="scientific">Hemibagrus wyckioides</name>
    <dbReference type="NCBI Taxonomy" id="337641"/>
    <lineage>
        <taxon>Eukaryota</taxon>
        <taxon>Metazoa</taxon>
        <taxon>Chordata</taxon>
        <taxon>Craniata</taxon>
        <taxon>Vertebrata</taxon>
        <taxon>Euteleostomi</taxon>
        <taxon>Actinopterygii</taxon>
        <taxon>Neopterygii</taxon>
        <taxon>Teleostei</taxon>
        <taxon>Ostariophysi</taxon>
        <taxon>Siluriformes</taxon>
        <taxon>Bagridae</taxon>
        <taxon>Hemibagrus</taxon>
    </lineage>
</organism>
<gene>
    <name evidence="7" type="ORF">KOW79_010563</name>
</gene>
<dbReference type="InterPro" id="IPR001388">
    <property type="entry name" value="Synaptobrevin-like"/>
</dbReference>
<dbReference type="PROSITE" id="PS50892">
    <property type="entry name" value="V_SNARE"/>
    <property type="match status" value="1"/>
</dbReference>
<comment type="similarity">
    <text evidence="1">Belongs to the synaptobrevin family.</text>
</comment>
<name>A0A9D3SNB4_9TELE</name>
<proteinExistence type="inferred from homology"/>
<dbReference type="InterPro" id="IPR042855">
    <property type="entry name" value="V_SNARE_CC"/>
</dbReference>
<feature type="region of interest" description="Disordered" evidence="4">
    <location>
        <begin position="39"/>
        <end position="67"/>
    </location>
</feature>
<keyword evidence="8" id="KW-1185">Reference proteome</keyword>
<evidence type="ECO:0000256" key="2">
    <source>
        <dbReference type="ARBA" id="ARBA00046280"/>
    </source>
</evidence>
<keyword evidence="5" id="KW-0472">Membrane</keyword>
<dbReference type="AlphaFoldDB" id="A0A9D3SNB4"/>
<dbReference type="Gene3D" id="1.20.5.110">
    <property type="match status" value="1"/>
</dbReference>
<sequence length="155" mass="17712">MVRAGFIKVSHLWKDGWLTPEEIAVKLGKTSARYFNMSAPDQDVTTKPGAPDRDEGQQPAPDPNFTTNLRLQHTQAQVDEVVDIMHETAEKLIDRDKKLSELDDRADALHSGAMQFESSAAKLKNKYWWKNFKMMIIMGIVLVLLVAIAFMYFYH</sequence>
<evidence type="ECO:0000313" key="8">
    <source>
        <dbReference type="Proteomes" id="UP000824219"/>
    </source>
</evidence>
<dbReference type="GO" id="GO:0016020">
    <property type="term" value="C:membrane"/>
    <property type="evidence" value="ECO:0007669"/>
    <property type="project" value="InterPro"/>
</dbReference>
<dbReference type="OrthoDB" id="190375at2759"/>
<dbReference type="CDD" id="cd15870">
    <property type="entry name" value="R-SNARE_VAMP2"/>
    <property type="match status" value="1"/>
</dbReference>
<feature type="transmembrane region" description="Helical" evidence="5">
    <location>
        <begin position="132"/>
        <end position="154"/>
    </location>
</feature>
<dbReference type="GO" id="GO:0016192">
    <property type="term" value="P:vesicle-mediated transport"/>
    <property type="evidence" value="ECO:0007669"/>
    <property type="project" value="InterPro"/>
</dbReference>
<evidence type="ECO:0000313" key="7">
    <source>
        <dbReference type="EMBL" id="KAG7325638.1"/>
    </source>
</evidence>
<dbReference type="PRINTS" id="PR00219">
    <property type="entry name" value="SYNAPTOBREVN"/>
</dbReference>
<reference evidence="7 8" key="1">
    <citation type="submission" date="2021-06" db="EMBL/GenBank/DDBJ databases">
        <title>Chromosome-level genome assembly of the red-tail catfish (Hemibagrus wyckioides).</title>
        <authorList>
            <person name="Shao F."/>
        </authorList>
    </citation>
    <scope>NUCLEOTIDE SEQUENCE [LARGE SCALE GENOMIC DNA]</scope>
    <source>
        <strain evidence="7">EC202008001</strain>
        <tissue evidence="7">Blood</tissue>
    </source>
</reference>
<evidence type="ECO:0000256" key="3">
    <source>
        <dbReference type="PROSITE-ProRule" id="PRU00290"/>
    </source>
</evidence>
<evidence type="ECO:0000256" key="4">
    <source>
        <dbReference type="SAM" id="MobiDB-lite"/>
    </source>
</evidence>
<keyword evidence="3" id="KW-0175">Coiled coil</keyword>
<dbReference type="InterPro" id="IPR016444">
    <property type="entry name" value="Synaptobrevin/VAMP"/>
</dbReference>
<evidence type="ECO:0000259" key="6">
    <source>
        <dbReference type="PROSITE" id="PS50892"/>
    </source>
</evidence>
<feature type="domain" description="V-SNARE coiled-coil homology" evidence="6">
    <location>
        <begin position="70"/>
        <end position="130"/>
    </location>
</feature>
<dbReference type="PANTHER" id="PTHR45701">
    <property type="entry name" value="SYNAPTOBREVIN FAMILY MEMBER"/>
    <property type="match status" value="1"/>
</dbReference>
<accession>A0A9D3SNB4</accession>
<dbReference type="SUPFAM" id="SSF58038">
    <property type="entry name" value="SNARE fusion complex"/>
    <property type="match status" value="1"/>
</dbReference>
<keyword evidence="5" id="KW-0812">Transmembrane</keyword>
<dbReference type="EMBL" id="JAHKSW010000012">
    <property type="protein sequence ID" value="KAG7325638.1"/>
    <property type="molecule type" value="Genomic_DNA"/>
</dbReference>
<evidence type="ECO:0000256" key="1">
    <source>
        <dbReference type="ARBA" id="ARBA00008025"/>
    </source>
</evidence>